<protein>
    <submittedName>
        <fullName evidence="4">Uncharacterized protein</fullName>
    </submittedName>
</protein>
<dbReference type="InterPro" id="IPR018289">
    <property type="entry name" value="MULE_transposase_dom"/>
</dbReference>
<dbReference type="PANTHER" id="PTHR31973:SF187">
    <property type="entry name" value="MUTATOR TRANSPOSASE MUDRA PROTEIN"/>
    <property type="match status" value="1"/>
</dbReference>
<organism evidence="4 5">
    <name type="scientific">Triticum aestivum</name>
    <name type="common">Wheat</name>
    <dbReference type="NCBI Taxonomy" id="4565"/>
    <lineage>
        <taxon>Eukaryota</taxon>
        <taxon>Viridiplantae</taxon>
        <taxon>Streptophyta</taxon>
        <taxon>Embryophyta</taxon>
        <taxon>Tracheophyta</taxon>
        <taxon>Spermatophyta</taxon>
        <taxon>Magnoliopsida</taxon>
        <taxon>Liliopsida</taxon>
        <taxon>Poales</taxon>
        <taxon>Poaceae</taxon>
        <taxon>BOP clade</taxon>
        <taxon>Pooideae</taxon>
        <taxon>Triticodae</taxon>
        <taxon>Triticeae</taxon>
        <taxon>Triticinae</taxon>
        <taxon>Triticum</taxon>
    </lineage>
</organism>
<dbReference type="PANTHER" id="PTHR31973">
    <property type="entry name" value="POLYPROTEIN, PUTATIVE-RELATED"/>
    <property type="match status" value="1"/>
</dbReference>
<evidence type="ECO:0000259" key="3">
    <source>
        <dbReference type="Pfam" id="PF10551"/>
    </source>
</evidence>
<dbReference type="EMBL" id="LS480641">
    <property type="protein sequence ID" value="SPT18856.1"/>
    <property type="molecule type" value="Genomic_DNA"/>
</dbReference>
<dbReference type="Proteomes" id="UP000280104">
    <property type="component" value="Chromosome II"/>
</dbReference>
<feature type="compositionally biased region" description="Acidic residues" evidence="1">
    <location>
        <begin position="429"/>
        <end position="452"/>
    </location>
</feature>
<evidence type="ECO:0000313" key="4">
    <source>
        <dbReference type="EMBL" id="SPT18856.1"/>
    </source>
</evidence>
<proteinExistence type="predicted"/>
<feature type="domain" description="MULE transposase" evidence="3">
    <location>
        <begin position="668"/>
        <end position="765"/>
    </location>
</feature>
<feature type="region of interest" description="Disordered" evidence="1">
    <location>
        <begin position="332"/>
        <end position="393"/>
    </location>
</feature>
<dbReference type="InterPro" id="IPR004332">
    <property type="entry name" value="Transposase_MuDR"/>
</dbReference>
<dbReference type="Pfam" id="PF03108">
    <property type="entry name" value="DBD_Tnp_Mut"/>
    <property type="match status" value="1"/>
</dbReference>
<accession>A0A7H4LJR8</accession>
<feature type="region of interest" description="Disordered" evidence="1">
    <location>
        <begin position="429"/>
        <end position="464"/>
    </location>
</feature>
<feature type="compositionally biased region" description="Acidic residues" evidence="1">
    <location>
        <begin position="369"/>
        <end position="380"/>
    </location>
</feature>
<gene>
    <name evidence="4" type="ORF">CAMPLR22A2D_LOCUS3469</name>
</gene>
<sequence length="854" mass="95866">MYMHPSPPAGAGITPLELLFNAAVVCLLGSRDKLRQRAKGRVSCAGMGQHRQRAVVARAGTREAAPLCADAHEHRRRAAVSRAGIGKATASCAGTVGVGEYLRRPADAHTGVVKATCDGACSYNMDPTEILNVRFHFGGDFIRIGRQLDYVRGDEWVSEIERDKLSLQEVKGFLKDHMELKESMKFYFHIPGTELVDGLVFLDDDSKCLKMGDYICVGAVAHIYVEYHGEQDSADNNSCSDFEDELVQLSDAPPAIVTAEATDSEEEVQVVENVTAEAIDSEEVQVVQNIMVPDDTGVISQIIVSPVKQRRGRTNVVDSELVEDEFAASQICNPSQAGPATSQHMPATSQHVAGTSQALAAPPQTNPDVDSEGSDDDTDTEYMPHSEDNGEDSEVVEVRRMRETKGWIGRDASEAVPINLIANMEEQLEGEENEWNFDSSDEDYSYGEDSDGEPERMKSQFPRFNNDSEIPNFELSMVFRSKNQLVKALKRYGLVTKRSIVFQKSEINRVRAKCGWHGCPWMIYAAKTSRTSRFEVITYNDEHHCAQNRENRLVTAKVIAQRYEHFILADPMWKIESMKATVLQDMFADVSTSKCKHAKKLVMDKLLDGMKNEYTRVFDYQLELLRSNPGSTVAVCLDPTDKINNIFQSFYVCFNALKLGFKAGCRKVIGLDGCFFKGAVKGELLCAIARDANNQMYPLAWAVVEQETNETWKWFIGLLIKDLNINNNGDGWVFISDQQKGILNAMNDYLPKAEHRMCARHIYANWRKKHMAHEWQKKFWAVAKAANIQDFNYYKAKLAQETPEGAKDIMRTEPVHWARAYFAVGSNCESVDNNLCESFNHAIVDARFYPIISF</sequence>
<evidence type="ECO:0000259" key="2">
    <source>
        <dbReference type="Pfam" id="PF03108"/>
    </source>
</evidence>
<evidence type="ECO:0000256" key="1">
    <source>
        <dbReference type="SAM" id="MobiDB-lite"/>
    </source>
</evidence>
<evidence type="ECO:0000313" key="5">
    <source>
        <dbReference type="Proteomes" id="UP000280104"/>
    </source>
</evidence>
<name>A0A7H4LJR8_WHEAT</name>
<feature type="compositionally biased region" description="Polar residues" evidence="1">
    <location>
        <begin position="332"/>
        <end position="358"/>
    </location>
</feature>
<dbReference type="Pfam" id="PF10551">
    <property type="entry name" value="MULE"/>
    <property type="match status" value="1"/>
</dbReference>
<feature type="domain" description="Transposase MuDR plant" evidence="2">
    <location>
        <begin position="478"/>
        <end position="536"/>
    </location>
</feature>
<reference evidence="4 5" key="1">
    <citation type="submission" date="2018-05" db="EMBL/GenBank/DDBJ databases">
        <authorList>
            <person name="Thind KAUR A."/>
        </authorList>
    </citation>
    <scope>NUCLEOTIDE SEQUENCE [LARGE SCALE GENOMIC DNA]</scope>
</reference>
<dbReference type="AlphaFoldDB" id="A0A7H4LJR8"/>